<dbReference type="Pfam" id="PF01629">
    <property type="entry name" value="DUF22"/>
    <property type="match status" value="1"/>
</dbReference>
<gene>
    <name evidence="2" type="ORF">Asulf_01753</name>
</gene>
<protein>
    <recommendedName>
        <fullName evidence="1">DUF22 domain-containing protein</fullName>
    </recommendedName>
</protein>
<feature type="domain" description="DUF22" evidence="1">
    <location>
        <begin position="3"/>
        <end position="110"/>
    </location>
</feature>
<dbReference type="GeneID" id="15393388"/>
<dbReference type="KEGG" id="ast:Asulf_01753"/>
<name>N0BDL2_9EURY</name>
<sequence length="141" mass="16286">MPEVRIVYRDEKTGELKAEIVDTEDYEFTIATRGSWKMLIADEDVEFKAGEVKPVRIRRTPLPRESIVLRCPVTRHAFGYVASLGRRGEPQPIEEDRELNYVIFKALDNGTIRKGDLIGVVNIFPVMMVRRAKKPKKVREE</sequence>
<dbReference type="OrthoDB" id="51638at2157"/>
<accession>N0BDL2</accession>
<dbReference type="InterPro" id="IPR002572">
    <property type="entry name" value="DUF22"/>
</dbReference>
<evidence type="ECO:0000259" key="1">
    <source>
        <dbReference type="Pfam" id="PF01629"/>
    </source>
</evidence>
<dbReference type="RefSeq" id="WP_015591322.1">
    <property type="nucleotide sequence ID" value="NC_021169.1"/>
</dbReference>
<dbReference type="EMBL" id="CP005290">
    <property type="protein sequence ID" value="AGK61724.1"/>
    <property type="molecule type" value="Genomic_DNA"/>
</dbReference>
<evidence type="ECO:0000313" key="3">
    <source>
        <dbReference type="Proteomes" id="UP000013307"/>
    </source>
</evidence>
<dbReference type="eggNOG" id="arCOG04850">
    <property type="taxonomic scope" value="Archaea"/>
</dbReference>
<dbReference type="AlphaFoldDB" id="N0BDL2"/>
<dbReference type="Proteomes" id="UP000013307">
    <property type="component" value="Chromosome"/>
</dbReference>
<reference evidence="2 3" key="1">
    <citation type="journal article" date="2013" name="Genome Announc.">
        <title>Complete Genome Sequence of the Thermophilic and Facultatively Chemolithoautotrophic Sulfate Reducer Archaeoglobus sulfaticallidus Strain PM70-1T.</title>
        <authorList>
            <person name="Stokke R."/>
            <person name="Hocking W.P."/>
            <person name="Steinsbu B.O."/>
            <person name="Steen I.H."/>
        </authorList>
    </citation>
    <scope>NUCLEOTIDE SEQUENCE [LARGE SCALE GENOMIC DNA]</scope>
    <source>
        <strain evidence="2">PM70-1</strain>
    </source>
</reference>
<proteinExistence type="predicted"/>
<dbReference type="STRING" id="387631.Asulf_01753"/>
<dbReference type="HOGENOM" id="CLU_152996_0_0_2"/>
<organism evidence="2 3">
    <name type="scientific">Archaeoglobus sulfaticallidus PM70-1</name>
    <dbReference type="NCBI Taxonomy" id="387631"/>
    <lineage>
        <taxon>Archaea</taxon>
        <taxon>Methanobacteriati</taxon>
        <taxon>Methanobacteriota</taxon>
        <taxon>Archaeoglobi</taxon>
        <taxon>Archaeoglobales</taxon>
        <taxon>Archaeoglobaceae</taxon>
        <taxon>Archaeoglobus</taxon>
    </lineage>
</organism>
<keyword evidence="3" id="KW-1185">Reference proteome</keyword>
<evidence type="ECO:0000313" key="2">
    <source>
        <dbReference type="EMBL" id="AGK61724.1"/>
    </source>
</evidence>